<evidence type="ECO:0000256" key="4">
    <source>
        <dbReference type="ARBA" id="ARBA00022801"/>
    </source>
</evidence>
<dbReference type="eggNOG" id="COG1713">
    <property type="taxonomic scope" value="Bacteria"/>
</dbReference>
<evidence type="ECO:0000256" key="2">
    <source>
        <dbReference type="ARBA" id="ARBA00022723"/>
    </source>
</evidence>
<dbReference type="PANTHER" id="PTHR35795:SF1">
    <property type="entry name" value="BIS(5'-NUCLEOSYL)-TETRAPHOSPHATASE, SYMMETRICAL"/>
    <property type="match status" value="1"/>
</dbReference>
<dbReference type="Proteomes" id="UP000016646">
    <property type="component" value="Unassembled WGS sequence"/>
</dbReference>
<evidence type="ECO:0000259" key="7">
    <source>
        <dbReference type="SMART" id="SM00471"/>
    </source>
</evidence>
<evidence type="ECO:0000313" key="8">
    <source>
        <dbReference type="EMBL" id="ERF61915.1"/>
    </source>
</evidence>
<dbReference type="GO" id="GO:0000166">
    <property type="term" value="F:nucleotide binding"/>
    <property type="evidence" value="ECO:0007669"/>
    <property type="project" value="UniProtKB-KW"/>
</dbReference>
<organism evidence="8 10">
    <name type="scientific">Treponema socranskii subsp. socranskii VPI DR56BR1116 = ATCC 35536</name>
    <dbReference type="NCBI Taxonomy" id="1125725"/>
    <lineage>
        <taxon>Bacteria</taxon>
        <taxon>Pseudomonadati</taxon>
        <taxon>Spirochaetota</taxon>
        <taxon>Spirochaetia</taxon>
        <taxon>Spirochaetales</taxon>
        <taxon>Treponemataceae</taxon>
        <taxon>Treponema</taxon>
    </lineage>
</organism>
<evidence type="ECO:0000256" key="5">
    <source>
        <dbReference type="ARBA" id="ARBA00023004"/>
    </source>
</evidence>
<gene>
    <name evidence="9" type="ORF">HMPREF0860_1094</name>
    <name evidence="8" type="ORF">HMPREF1325_1802</name>
</gene>
<dbReference type="Gene3D" id="1.10.3210.10">
    <property type="entry name" value="Hypothetical protein af1432"/>
    <property type="match status" value="1"/>
</dbReference>
<dbReference type="EC" id="3.6.1.41" evidence="1"/>
<dbReference type="EMBL" id="AUZJ01000002">
    <property type="protein sequence ID" value="ERF61915.1"/>
    <property type="molecule type" value="Genomic_DNA"/>
</dbReference>
<keyword evidence="11" id="KW-1185">Reference proteome</keyword>
<dbReference type="InterPro" id="IPR003607">
    <property type="entry name" value="HD/PDEase_dom"/>
</dbReference>
<feature type="domain" description="HD/PDEase" evidence="7">
    <location>
        <begin position="24"/>
        <end position="152"/>
    </location>
</feature>
<dbReference type="OrthoDB" id="5295945at2"/>
<dbReference type="InterPro" id="IPR051094">
    <property type="entry name" value="Diverse_Catalytic_Enzymes"/>
</dbReference>
<dbReference type="STRING" id="1125725.HMPREF1325_1802"/>
<accession>U2KPC5</accession>
<dbReference type="GO" id="GO:0008803">
    <property type="term" value="F:bis(5'-nucleosyl)-tetraphosphatase (symmetrical) activity"/>
    <property type="evidence" value="ECO:0007669"/>
    <property type="project" value="UniProtKB-EC"/>
</dbReference>
<evidence type="ECO:0000256" key="1">
    <source>
        <dbReference type="ARBA" id="ARBA00012506"/>
    </source>
</evidence>
<dbReference type="InterPro" id="IPR005249">
    <property type="entry name" value="YqeK"/>
</dbReference>
<name>U2KPC5_TRESO</name>
<evidence type="ECO:0000256" key="6">
    <source>
        <dbReference type="ARBA" id="ARBA00049417"/>
    </source>
</evidence>
<keyword evidence="5" id="KW-0408">Iron</keyword>
<reference evidence="10 11" key="1">
    <citation type="submission" date="2013-08" db="EMBL/GenBank/DDBJ databases">
        <authorList>
            <person name="Durkin A.S."/>
            <person name="Haft D.R."/>
            <person name="McCorrison J."/>
            <person name="Torralba M."/>
            <person name="Gillis M."/>
            <person name="Haft D.H."/>
            <person name="Methe B."/>
            <person name="Sutton G."/>
            <person name="Nelson K.E."/>
        </authorList>
    </citation>
    <scope>NUCLEOTIDE SEQUENCE [LARGE SCALE GENOMIC DNA]</scope>
    <source>
        <strain evidence="9 11">ATCC 35536</strain>
        <strain evidence="8 10">VPI DR56BR1116</strain>
    </source>
</reference>
<evidence type="ECO:0000313" key="11">
    <source>
        <dbReference type="Proteomes" id="UP000016646"/>
    </source>
</evidence>
<dbReference type="NCBIfam" id="TIGR00488">
    <property type="entry name" value="bis(5'-nucleosyl)-tetraphosphatase (symmetrical) YqeK"/>
    <property type="match status" value="1"/>
</dbReference>
<dbReference type="SUPFAM" id="SSF109604">
    <property type="entry name" value="HD-domain/PDEase-like"/>
    <property type="match status" value="1"/>
</dbReference>
<dbReference type="EMBL" id="AVQI01000067">
    <property type="protein sequence ID" value="ERK00362.1"/>
    <property type="molecule type" value="Genomic_DNA"/>
</dbReference>
<dbReference type="GO" id="GO:0046872">
    <property type="term" value="F:metal ion binding"/>
    <property type="evidence" value="ECO:0007669"/>
    <property type="project" value="UniProtKB-KW"/>
</dbReference>
<evidence type="ECO:0000256" key="3">
    <source>
        <dbReference type="ARBA" id="ARBA00022741"/>
    </source>
</evidence>
<dbReference type="Proteomes" id="UP000016412">
    <property type="component" value="Unassembled WGS sequence"/>
</dbReference>
<dbReference type="CDD" id="cd00077">
    <property type="entry name" value="HDc"/>
    <property type="match status" value="1"/>
</dbReference>
<dbReference type="AlphaFoldDB" id="U2KPC5"/>
<sequence>MDTEDSDCSSALTERVKNYAKAVLTKERYEHSVRVAETASRLCKKYGLDASRGYLAGIAHDMCKGMSDEKIAALAREDGKAITALEAQKPSLLHGRAAALMLRRDFGVTDKDILQAVAVHTFGEAGMCSLSKVVYAADKIEPGRPQATKAYTDFLDRLSLDELVEKVLVDGIAYLKKKGYAVAPESEKLLRSLNRR</sequence>
<keyword evidence="2" id="KW-0479">Metal-binding</keyword>
<evidence type="ECO:0000313" key="9">
    <source>
        <dbReference type="EMBL" id="ERK00362.1"/>
    </source>
</evidence>
<proteinExistence type="predicted"/>
<keyword evidence="4 8" id="KW-0378">Hydrolase</keyword>
<comment type="caution">
    <text evidence="8">The sequence shown here is derived from an EMBL/GenBank/DDBJ whole genome shotgun (WGS) entry which is preliminary data.</text>
</comment>
<dbReference type="SMART" id="SM00471">
    <property type="entry name" value="HDc"/>
    <property type="match status" value="1"/>
</dbReference>
<dbReference type="PATRIC" id="fig|1125725.3.peg.57"/>
<comment type="catalytic activity">
    <reaction evidence="6">
        <text>P(1),P(4)-bis(5'-adenosyl) tetraphosphate + H2O = 2 ADP + 2 H(+)</text>
        <dbReference type="Rhea" id="RHEA:24252"/>
        <dbReference type="ChEBI" id="CHEBI:15377"/>
        <dbReference type="ChEBI" id="CHEBI:15378"/>
        <dbReference type="ChEBI" id="CHEBI:58141"/>
        <dbReference type="ChEBI" id="CHEBI:456216"/>
        <dbReference type="EC" id="3.6.1.41"/>
    </reaction>
</comment>
<dbReference type="Pfam" id="PF01966">
    <property type="entry name" value="HD"/>
    <property type="match status" value="1"/>
</dbReference>
<keyword evidence="3" id="KW-0547">Nucleotide-binding</keyword>
<dbReference type="PANTHER" id="PTHR35795">
    <property type="entry name" value="SLR1885 PROTEIN"/>
    <property type="match status" value="1"/>
</dbReference>
<dbReference type="InterPro" id="IPR006674">
    <property type="entry name" value="HD_domain"/>
</dbReference>
<protein>
    <recommendedName>
        <fullName evidence="1">bis(5'-nucleosyl)-tetraphosphatase (symmetrical)</fullName>
        <ecNumber evidence="1">3.6.1.41</ecNumber>
    </recommendedName>
</protein>
<dbReference type="RefSeq" id="WP_021329179.1">
    <property type="nucleotide sequence ID" value="NZ_AUZJ01000002.1"/>
</dbReference>
<evidence type="ECO:0000313" key="10">
    <source>
        <dbReference type="Proteomes" id="UP000016412"/>
    </source>
</evidence>